<feature type="domain" description="CS" evidence="10">
    <location>
        <begin position="240"/>
        <end position="328"/>
    </location>
</feature>
<sequence>MSSQVSTHEKFDFLLLNIARECGDINDFMNLFFSFLLRKTDFITNSKNVEQCEEVVLRTLRKYYKQKDEYIKKMKKEYEKMDAEKKKLYEKESYYKNGVNNNRCSTTSSNTSTTNSYSNNNLIKDVKTIKENDKIKSGEIKNDNDVNDEIKEVTNTLLQTTKNQSGKQPNEQNKTCSDNSQIEKNINNSIKNKTIDNKKSNNIKKVKNKSNGDGHNDNDNDGMSQSEYESESEPPKGNGGKTDKYTWTQTINSLDMYIDLKEKMKTKDIKVDITYKKLCITIKNKNFINGEFYKHIKPEDSIWTLEDNQVIHLSIEKLNGMEWWATVIKGDNEIDVKKIVPENSRMEDLDLETRSVVEKMLYDQKQKAMNLPTSEEQKKFEIFEKFKKMHPEMDFSKANVSYGNSSSNNMFFGQ</sequence>
<dbReference type="PANTHER" id="PTHR12356">
    <property type="entry name" value="NUCLEAR MOVEMENT PROTEIN NUDC"/>
    <property type="match status" value="1"/>
</dbReference>
<dbReference type="GO" id="GO:0051082">
    <property type="term" value="F:unfolded protein binding"/>
    <property type="evidence" value="ECO:0007669"/>
    <property type="project" value="TreeGrafter"/>
</dbReference>
<keyword evidence="12" id="KW-1185">Reference proteome</keyword>
<dbReference type="FunFam" id="2.60.40.790:FF:000001">
    <property type="entry name" value="Nuclear migration protein nudC"/>
    <property type="match status" value="1"/>
</dbReference>
<protein>
    <recommendedName>
        <fullName evidence="3">Nuclear migration protein nudC</fullName>
    </recommendedName>
    <alternativeName>
        <fullName evidence="6">Nuclear distribution protein C homolog</fullName>
    </alternativeName>
</protein>
<feature type="region of interest" description="Disordered" evidence="9">
    <location>
        <begin position="160"/>
        <end position="245"/>
    </location>
</feature>
<dbReference type="SUPFAM" id="SSF49764">
    <property type="entry name" value="HSP20-like chaperones"/>
    <property type="match status" value="1"/>
</dbReference>
<dbReference type="PANTHER" id="PTHR12356:SF3">
    <property type="entry name" value="NUCLEAR MIGRATION PROTEIN NUDC"/>
    <property type="match status" value="1"/>
</dbReference>
<feature type="compositionally biased region" description="Polar residues" evidence="9">
    <location>
        <begin position="160"/>
        <end position="178"/>
    </location>
</feature>
<dbReference type="InterPro" id="IPR008978">
    <property type="entry name" value="HSP20-like_chaperone"/>
</dbReference>
<proteinExistence type="inferred from homology"/>
<feature type="compositionally biased region" description="Low complexity" evidence="9">
    <location>
        <begin position="179"/>
        <end position="192"/>
    </location>
</feature>
<evidence type="ECO:0000256" key="8">
    <source>
        <dbReference type="SAM" id="Coils"/>
    </source>
</evidence>
<accession>A0A8C9H8X2</accession>
<evidence type="ECO:0000256" key="4">
    <source>
        <dbReference type="ARBA" id="ARBA00022490"/>
    </source>
</evidence>
<keyword evidence="4" id="KW-0963">Cytoplasm</keyword>
<dbReference type="Proteomes" id="UP000694416">
    <property type="component" value="Unplaced"/>
</dbReference>
<keyword evidence="8" id="KW-0175">Coiled coil</keyword>
<dbReference type="Pfam" id="PF04969">
    <property type="entry name" value="CS"/>
    <property type="match status" value="1"/>
</dbReference>
<dbReference type="GO" id="GO:0006457">
    <property type="term" value="P:protein folding"/>
    <property type="evidence" value="ECO:0007669"/>
    <property type="project" value="TreeGrafter"/>
</dbReference>
<dbReference type="AlphaFoldDB" id="A0A8C9H8X2"/>
<evidence type="ECO:0000256" key="1">
    <source>
        <dbReference type="ARBA" id="ARBA00004496"/>
    </source>
</evidence>
<evidence type="ECO:0000256" key="3">
    <source>
        <dbReference type="ARBA" id="ARBA00017641"/>
    </source>
</evidence>
<name>A0A8C9H8X2_9PRIM</name>
<evidence type="ECO:0000313" key="11">
    <source>
        <dbReference type="Ensembl" id="ENSPTEP00000016531.1"/>
    </source>
</evidence>
<dbReference type="Ensembl" id="ENSPTET00000024534.1">
    <property type="protein sequence ID" value="ENSPTEP00000016531.1"/>
    <property type="gene ID" value="ENSPTEG00000018159.1"/>
</dbReference>
<dbReference type="Pfam" id="PF14050">
    <property type="entry name" value="Nudc_N"/>
    <property type="match status" value="1"/>
</dbReference>
<dbReference type="InterPro" id="IPR025934">
    <property type="entry name" value="NudC_N_dom"/>
</dbReference>
<reference evidence="11" key="1">
    <citation type="submission" date="2025-08" db="UniProtKB">
        <authorList>
            <consortium name="Ensembl"/>
        </authorList>
    </citation>
    <scope>IDENTIFICATION</scope>
</reference>
<comment type="function">
    <text evidence="7">Plays a role in neurogenesis and neuronal migration. Necessary for correct formation of mitotic spindles and chromosome separation during mitosis. Necessary for cytokinesis and cell proliferation.</text>
</comment>
<dbReference type="InterPro" id="IPR007052">
    <property type="entry name" value="CS_dom"/>
</dbReference>
<dbReference type="PROSITE" id="PS51203">
    <property type="entry name" value="CS"/>
    <property type="match status" value="1"/>
</dbReference>
<dbReference type="CDD" id="cd06467">
    <property type="entry name" value="p23_NUDC_like"/>
    <property type="match status" value="1"/>
</dbReference>
<reference evidence="11" key="2">
    <citation type="submission" date="2025-09" db="UniProtKB">
        <authorList>
            <consortium name="Ensembl"/>
        </authorList>
    </citation>
    <scope>IDENTIFICATION</scope>
</reference>
<feature type="coiled-coil region" evidence="8">
    <location>
        <begin position="64"/>
        <end position="91"/>
    </location>
</feature>
<dbReference type="GO" id="GO:0005737">
    <property type="term" value="C:cytoplasm"/>
    <property type="evidence" value="ECO:0007669"/>
    <property type="project" value="UniProtKB-SubCell"/>
</dbReference>
<evidence type="ECO:0000256" key="9">
    <source>
        <dbReference type="SAM" id="MobiDB-lite"/>
    </source>
</evidence>
<evidence type="ECO:0000313" key="12">
    <source>
        <dbReference type="Proteomes" id="UP000694416"/>
    </source>
</evidence>
<evidence type="ECO:0000256" key="5">
    <source>
        <dbReference type="ARBA" id="ARBA00022553"/>
    </source>
</evidence>
<comment type="similarity">
    <text evidence="2">Belongs to the nudC family.</text>
</comment>
<keyword evidence="5" id="KW-0597">Phosphoprotein</keyword>
<dbReference type="GO" id="GO:0051656">
    <property type="term" value="P:establishment of organelle localization"/>
    <property type="evidence" value="ECO:0007669"/>
    <property type="project" value="UniProtKB-ARBA"/>
</dbReference>
<dbReference type="InterPro" id="IPR037898">
    <property type="entry name" value="NudC_fam"/>
</dbReference>
<dbReference type="Gene3D" id="2.60.40.790">
    <property type="match status" value="1"/>
</dbReference>
<evidence type="ECO:0000256" key="2">
    <source>
        <dbReference type="ARBA" id="ARBA00010513"/>
    </source>
</evidence>
<evidence type="ECO:0000256" key="7">
    <source>
        <dbReference type="ARBA" id="ARBA00046142"/>
    </source>
</evidence>
<comment type="subcellular location">
    <subcellularLocation>
        <location evidence="1">Cytoplasm</location>
    </subcellularLocation>
</comment>
<evidence type="ECO:0000256" key="6">
    <source>
        <dbReference type="ARBA" id="ARBA00030427"/>
    </source>
</evidence>
<evidence type="ECO:0000259" key="10">
    <source>
        <dbReference type="PROSITE" id="PS51203"/>
    </source>
</evidence>
<organism evidence="11 12">
    <name type="scientific">Piliocolobus tephrosceles</name>
    <name type="common">Ugandan red Colobus</name>
    <dbReference type="NCBI Taxonomy" id="591936"/>
    <lineage>
        <taxon>Eukaryota</taxon>
        <taxon>Metazoa</taxon>
        <taxon>Chordata</taxon>
        <taxon>Craniata</taxon>
        <taxon>Vertebrata</taxon>
        <taxon>Euteleostomi</taxon>
        <taxon>Mammalia</taxon>
        <taxon>Eutheria</taxon>
        <taxon>Euarchontoglires</taxon>
        <taxon>Primates</taxon>
        <taxon>Haplorrhini</taxon>
        <taxon>Catarrhini</taxon>
        <taxon>Cercopithecidae</taxon>
        <taxon>Colobinae</taxon>
        <taxon>Piliocolobus</taxon>
    </lineage>
</organism>